<name>A0A6G9Y646_9NOCA</name>
<evidence type="ECO:0000256" key="1">
    <source>
        <dbReference type="ARBA" id="ARBA00022723"/>
    </source>
</evidence>
<dbReference type="InterPro" id="IPR029052">
    <property type="entry name" value="Metallo-depent_PP-like"/>
</dbReference>
<reference evidence="6 7" key="1">
    <citation type="journal article" date="2019" name="ACS Chem. Biol.">
        <title>Identification and Mobilization of a Cryptic Antibiotic Biosynthesis Gene Locus from a Human-Pathogenic Nocardia Isolate.</title>
        <authorList>
            <person name="Herisse M."/>
            <person name="Ishida K."/>
            <person name="Porter J.L."/>
            <person name="Howden B."/>
            <person name="Hertweck C."/>
            <person name="Stinear T.P."/>
            <person name="Pidot S.J."/>
        </authorList>
    </citation>
    <scope>NUCLEOTIDE SEQUENCE [LARGE SCALE GENOMIC DNA]</scope>
    <source>
        <strain evidence="6 7">AUSMDU00012717</strain>
    </source>
</reference>
<organism evidence="6 7">
    <name type="scientific">Nocardia arthritidis</name>
    <dbReference type="NCBI Taxonomy" id="228602"/>
    <lineage>
        <taxon>Bacteria</taxon>
        <taxon>Bacillati</taxon>
        <taxon>Actinomycetota</taxon>
        <taxon>Actinomycetes</taxon>
        <taxon>Mycobacteriales</taxon>
        <taxon>Nocardiaceae</taxon>
        <taxon>Nocardia</taxon>
    </lineage>
</organism>
<dbReference type="AlphaFoldDB" id="A0A6G9Y646"/>
<keyword evidence="3" id="KW-0408">Iron</keyword>
<feature type="domain" description="Calcineurin-like phosphoesterase" evidence="5">
    <location>
        <begin position="4"/>
        <end position="191"/>
    </location>
</feature>
<dbReference type="KEGG" id="nah:F5544_03835"/>
<dbReference type="PANTHER" id="PTHR42988:SF2">
    <property type="entry name" value="CYCLIC NUCLEOTIDE PHOSPHODIESTERASE CBUA0032-RELATED"/>
    <property type="match status" value="1"/>
</dbReference>
<dbReference type="InterPro" id="IPR004843">
    <property type="entry name" value="Calcineurin-like_PHP"/>
</dbReference>
<dbReference type="GO" id="GO:0046872">
    <property type="term" value="F:metal ion binding"/>
    <property type="evidence" value="ECO:0007669"/>
    <property type="project" value="UniProtKB-KW"/>
</dbReference>
<dbReference type="GO" id="GO:0016787">
    <property type="term" value="F:hydrolase activity"/>
    <property type="evidence" value="ECO:0007669"/>
    <property type="project" value="UniProtKB-KW"/>
</dbReference>
<evidence type="ECO:0000313" key="7">
    <source>
        <dbReference type="Proteomes" id="UP000503540"/>
    </source>
</evidence>
<keyword evidence="1" id="KW-0479">Metal-binding</keyword>
<protein>
    <submittedName>
        <fullName evidence="6">Phosphodiesterase</fullName>
    </submittedName>
</protein>
<dbReference type="Proteomes" id="UP000503540">
    <property type="component" value="Chromosome"/>
</dbReference>
<dbReference type="Pfam" id="PF00149">
    <property type="entry name" value="Metallophos"/>
    <property type="match status" value="1"/>
</dbReference>
<dbReference type="RefSeq" id="WP_167471887.1">
    <property type="nucleotide sequence ID" value="NZ_CP046172.1"/>
</dbReference>
<comment type="similarity">
    <text evidence="4">Belongs to the cyclic nucleotide phosphodiesterase class-III family.</text>
</comment>
<evidence type="ECO:0000256" key="3">
    <source>
        <dbReference type="ARBA" id="ARBA00023004"/>
    </source>
</evidence>
<dbReference type="InterPro" id="IPR050884">
    <property type="entry name" value="CNP_phosphodiesterase-III"/>
</dbReference>
<keyword evidence="7" id="KW-1185">Reference proteome</keyword>
<dbReference type="EMBL" id="CP046172">
    <property type="protein sequence ID" value="QIS08681.1"/>
    <property type="molecule type" value="Genomic_DNA"/>
</dbReference>
<sequence>MILVAQVSDTHFDLGVRNAARAKRVFDFLAGLRRRPDVILVTGDIADAGKPEQYAQAVTTFASDIPVIAIPGNHDDRANFRSVLLGLPATAEPINRVHQIDEPTRLTIVMLDSSIPGEPSGRLTDDTYRWLRETLAAAPADGPVLLALHHPPAHLFSPVVDEIALADPGRLAAVVAGDDRIIGVLTGHAHSCATTTFAGRPLLVAPSTASVLGAMWELELPDHVMDYAPDPAVALHIIDENHGLTTHFRSVPMSGRLDSPQN</sequence>
<evidence type="ECO:0000256" key="2">
    <source>
        <dbReference type="ARBA" id="ARBA00022801"/>
    </source>
</evidence>
<dbReference type="Gene3D" id="3.60.21.10">
    <property type="match status" value="1"/>
</dbReference>
<accession>A0A6G9Y646</accession>
<proteinExistence type="inferred from homology"/>
<gene>
    <name evidence="6" type="ORF">F5544_03835</name>
</gene>
<evidence type="ECO:0000259" key="5">
    <source>
        <dbReference type="Pfam" id="PF00149"/>
    </source>
</evidence>
<keyword evidence="2" id="KW-0378">Hydrolase</keyword>
<evidence type="ECO:0000313" key="6">
    <source>
        <dbReference type="EMBL" id="QIS08681.1"/>
    </source>
</evidence>
<dbReference type="SUPFAM" id="SSF56300">
    <property type="entry name" value="Metallo-dependent phosphatases"/>
    <property type="match status" value="1"/>
</dbReference>
<evidence type="ECO:0000256" key="4">
    <source>
        <dbReference type="ARBA" id="ARBA00025742"/>
    </source>
</evidence>
<dbReference type="PANTHER" id="PTHR42988">
    <property type="entry name" value="PHOSPHOHYDROLASE"/>
    <property type="match status" value="1"/>
</dbReference>